<evidence type="ECO:0000256" key="1">
    <source>
        <dbReference type="ARBA" id="ARBA00022723"/>
    </source>
</evidence>
<proteinExistence type="predicted"/>
<dbReference type="NCBIfam" id="NF033683">
    <property type="entry name" value="di_4Fe-4S_YfhL"/>
    <property type="match status" value="1"/>
</dbReference>
<evidence type="ECO:0000313" key="7">
    <source>
        <dbReference type="Proteomes" id="UP001595872"/>
    </source>
</evidence>
<protein>
    <submittedName>
        <fullName evidence="6">YfhL family 4Fe-4S dicluster ferredoxin</fullName>
    </submittedName>
</protein>
<dbReference type="SUPFAM" id="SSF54862">
    <property type="entry name" value="4Fe-4S ferredoxins"/>
    <property type="match status" value="1"/>
</dbReference>
<feature type="domain" description="4Fe-4S ferredoxin-type" evidence="5">
    <location>
        <begin position="1"/>
        <end position="29"/>
    </location>
</feature>
<dbReference type="Gene3D" id="3.30.70.20">
    <property type="match status" value="1"/>
</dbReference>
<evidence type="ECO:0000256" key="3">
    <source>
        <dbReference type="ARBA" id="ARBA00023014"/>
    </source>
</evidence>
<name>A0ABV9UAB1_9ACTN</name>
<keyword evidence="3" id="KW-0411">Iron-sulfur</keyword>
<keyword evidence="7" id="KW-1185">Reference proteome</keyword>
<dbReference type="EMBL" id="JBHSIT010000011">
    <property type="protein sequence ID" value="MFC4912295.1"/>
    <property type="molecule type" value="Genomic_DNA"/>
</dbReference>
<reference evidence="7" key="1">
    <citation type="journal article" date="2019" name="Int. J. Syst. Evol. Microbiol.">
        <title>The Global Catalogue of Microorganisms (GCM) 10K type strain sequencing project: providing services to taxonomists for standard genome sequencing and annotation.</title>
        <authorList>
            <consortium name="The Broad Institute Genomics Platform"/>
            <consortium name="The Broad Institute Genome Sequencing Center for Infectious Disease"/>
            <person name="Wu L."/>
            <person name="Ma J."/>
        </authorList>
    </citation>
    <scope>NUCLEOTIDE SEQUENCE [LARGE SCALE GENOMIC DNA]</scope>
    <source>
        <strain evidence="7">KLKA75</strain>
    </source>
</reference>
<dbReference type="Pfam" id="PF13237">
    <property type="entry name" value="Fer4_10"/>
    <property type="match status" value="1"/>
</dbReference>
<dbReference type="Proteomes" id="UP001595872">
    <property type="component" value="Unassembled WGS sequence"/>
</dbReference>
<dbReference type="PROSITE" id="PS51379">
    <property type="entry name" value="4FE4S_FER_2"/>
    <property type="match status" value="1"/>
</dbReference>
<keyword evidence="1" id="KW-0479">Metal-binding</keyword>
<feature type="region of interest" description="Disordered" evidence="4">
    <location>
        <begin position="79"/>
        <end position="98"/>
    </location>
</feature>
<dbReference type="PROSITE" id="PS00198">
    <property type="entry name" value="4FE4S_FER_1"/>
    <property type="match status" value="1"/>
</dbReference>
<gene>
    <name evidence="6" type="ORF">ACFPCY_33695</name>
</gene>
<dbReference type="InterPro" id="IPR047927">
    <property type="entry name" value="YfhL-like"/>
</dbReference>
<sequence>MAAHILEDCIKCGACKPECPNQAITEGDEAYVINPAKCSECVGFYDHFACQAVCPVNACLPDPAHRESEQTLYDRTVQLHPGTTFPPLSDKTPSRFHA</sequence>
<evidence type="ECO:0000256" key="2">
    <source>
        <dbReference type="ARBA" id="ARBA00023004"/>
    </source>
</evidence>
<dbReference type="RefSeq" id="WP_378262047.1">
    <property type="nucleotide sequence ID" value="NZ_JBHSIT010000011.1"/>
</dbReference>
<accession>A0ABV9UAB1</accession>
<keyword evidence="2" id="KW-0408">Iron</keyword>
<evidence type="ECO:0000256" key="4">
    <source>
        <dbReference type="SAM" id="MobiDB-lite"/>
    </source>
</evidence>
<organism evidence="6 7">
    <name type="scientific">Actinomadura gamaensis</name>
    <dbReference type="NCBI Taxonomy" id="1763541"/>
    <lineage>
        <taxon>Bacteria</taxon>
        <taxon>Bacillati</taxon>
        <taxon>Actinomycetota</taxon>
        <taxon>Actinomycetes</taxon>
        <taxon>Streptosporangiales</taxon>
        <taxon>Thermomonosporaceae</taxon>
        <taxon>Actinomadura</taxon>
    </lineage>
</organism>
<evidence type="ECO:0000259" key="5">
    <source>
        <dbReference type="PROSITE" id="PS51379"/>
    </source>
</evidence>
<evidence type="ECO:0000313" key="6">
    <source>
        <dbReference type="EMBL" id="MFC4912295.1"/>
    </source>
</evidence>
<dbReference type="InterPro" id="IPR017896">
    <property type="entry name" value="4Fe4S_Fe-S-bd"/>
</dbReference>
<comment type="caution">
    <text evidence="6">The sequence shown here is derived from an EMBL/GenBank/DDBJ whole genome shotgun (WGS) entry which is preliminary data.</text>
</comment>
<dbReference type="InterPro" id="IPR017900">
    <property type="entry name" value="4Fe4S_Fe_S_CS"/>
</dbReference>